<gene>
    <name evidence="1" type="ORF">IPOD504_LOCUS16336</name>
</gene>
<dbReference type="EMBL" id="OW152820">
    <property type="protein sequence ID" value="CAH2074919.1"/>
    <property type="molecule type" value="Genomic_DNA"/>
</dbReference>
<name>A0ABN8J4D0_9NEOP</name>
<organism evidence="1 2">
    <name type="scientific">Iphiclides podalirius</name>
    <name type="common">scarce swallowtail</name>
    <dbReference type="NCBI Taxonomy" id="110791"/>
    <lineage>
        <taxon>Eukaryota</taxon>
        <taxon>Metazoa</taxon>
        <taxon>Ecdysozoa</taxon>
        <taxon>Arthropoda</taxon>
        <taxon>Hexapoda</taxon>
        <taxon>Insecta</taxon>
        <taxon>Pterygota</taxon>
        <taxon>Neoptera</taxon>
        <taxon>Endopterygota</taxon>
        <taxon>Lepidoptera</taxon>
        <taxon>Glossata</taxon>
        <taxon>Ditrysia</taxon>
        <taxon>Papilionoidea</taxon>
        <taxon>Papilionidae</taxon>
        <taxon>Papilioninae</taxon>
        <taxon>Iphiclides</taxon>
    </lineage>
</organism>
<sequence length="202" mass="21764">MRVLSVYRLAITSTSQPDGDVRWPVFTGIAPRNSGSNKSRTVDDVTGSWQPGAGVVHVVRGPPAHCNRRANLCTRKPTRAVGPVNLKRARVCPVTGARTQAHTGALRRRFTYGAQLEREGERAAPAAEARVKETTVPPSREWGAIETSRRGHCAAVSRLAAADVILPRPHLLPNKRSSPSQSSAAFGNFIGATATRSIPYLQ</sequence>
<dbReference type="Proteomes" id="UP000837857">
    <property type="component" value="Chromosome 8"/>
</dbReference>
<proteinExistence type="predicted"/>
<protein>
    <submittedName>
        <fullName evidence="1">Uncharacterized protein</fullName>
    </submittedName>
</protein>
<evidence type="ECO:0000313" key="2">
    <source>
        <dbReference type="Proteomes" id="UP000837857"/>
    </source>
</evidence>
<keyword evidence="2" id="KW-1185">Reference proteome</keyword>
<feature type="non-terminal residue" evidence="1">
    <location>
        <position position="202"/>
    </location>
</feature>
<accession>A0ABN8J4D0</accession>
<reference evidence="1" key="1">
    <citation type="submission" date="2022-03" db="EMBL/GenBank/DDBJ databases">
        <authorList>
            <person name="Martin H S."/>
        </authorList>
    </citation>
    <scope>NUCLEOTIDE SEQUENCE</scope>
</reference>
<evidence type="ECO:0000313" key="1">
    <source>
        <dbReference type="EMBL" id="CAH2074919.1"/>
    </source>
</evidence>